<evidence type="ECO:0000256" key="3">
    <source>
        <dbReference type="ARBA" id="ARBA00022630"/>
    </source>
</evidence>
<sequence>MAKTDEKLGFDPEALKAKYLAEREKRIQANPHGVDQYRSVEGALAHYLDDPWAGQDDRREPLDIKTDVVVVGAGYGSELLAYHLEKNGISDYKILEKGADFGGVWYWNRYPGVQCDIESYIYMPLLDRIGYIPTEKYAHGPELLDYAKRLARELKLYDKAIFKTEVLSIRWNEDSSMYSVQTNHGDKIFARFVVGVAGSLHRPKLPGFPGIETFKGRSFHSSRWDYKYTGGDSTGGLVNLKDKKVGIIGTGATAVQIVPHLGQWAKELYVFQRTPSSIDVRNNRPTDQNWAKTLTGSWQQRRMDNFNNIIGGAPEEEDLVMDGWTDIILRLFPSKSDGNAELSKEEKEKRRQLADFEKMEEIRRRVDRIVKDPETAESLKPYYNQFCKRPCFHDDYLETFNRPNVKLVDTKGRGIERATEKGVVANGQEYELDCLIYATGFERATSWTHRAGMEVYGKKALPLSEKFSDGPSTFQGWITRDFPNFFMITTVQAFITPNFLHTTAIQAEHIAYVISECKARNIQAIEPTQAAEDEWVEMIIASGEDSRAFHSECTPGYYNNEGQITRQLAKSSSYGGSPLTAINLLKKWQTDGKLEGLSPTYASATVETVS</sequence>
<dbReference type="GO" id="GO:0004499">
    <property type="term" value="F:N,N-dimethylaniline monooxygenase activity"/>
    <property type="evidence" value="ECO:0007669"/>
    <property type="project" value="InterPro"/>
</dbReference>
<gene>
    <name evidence="8" type="ORF">Z517_06676</name>
</gene>
<keyword evidence="5" id="KW-0521">NADP</keyword>
<dbReference type="EMBL" id="KN846972">
    <property type="protein sequence ID" value="KIW80061.1"/>
    <property type="molecule type" value="Genomic_DNA"/>
</dbReference>
<dbReference type="InterPro" id="IPR036188">
    <property type="entry name" value="FAD/NAD-bd_sf"/>
</dbReference>
<organism evidence="8 9">
    <name type="scientific">Fonsecaea pedrosoi CBS 271.37</name>
    <dbReference type="NCBI Taxonomy" id="1442368"/>
    <lineage>
        <taxon>Eukaryota</taxon>
        <taxon>Fungi</taxon>
        <taxon>Dikarya</taxon>
        <taxon>Ascomycota</taxon>
        <taxon>Pezizomycotina</taxon>
        <taxon>Eurotiomycetes</taxon>
        <taxon>Chaetothyriomycetidae</taxon>
        <taxon>Chaetothyriales</taxon>
        <taxon>Herpotrichiellaceae</taxon>
        <taxon>Fonsecaea</taxon>
    </lineage>
</organism>
<dbReference type="GO" id="GO:0050661">
    <property type="term" value="F:NADP binding"/>
    <property type="evidence" value="ECO:0007669"/>
    <property type="project" value="InterPro"/>
</dbReference>
<dbReference type="PANTHER" id="PTHR43098:SF4">
    <property type="entry name" value="BLR3857 PROTEIN"/>
    <property type="match status" value="1"/>
</dbReference>
<evidence type="ECO:0000313" key="9">
    <source>
        <dbReference type="Proteomes" id="UP000053029"/>
    </source>
</evidence>
<dbReference type="RefSeq" id="XP_013283869.1">
    <property type="nucleotide sequence ID" value="XM_013428415.1"/>
</dbReference>
<dbReference type="VEuPathDB" id="FungiDB:Z517_06676"/>
<dbReference type="GeneID" id="25306166"/>
<evidence type="ECO:0000256" key="7">
    <source>
        <dbReference type="ARBA" id="ARBA00023033"/>
    </source>
</evidence>
<keyword evidence="4" id="KW-0274">FAD</keyword>
<dbReference type="Proteomes" id="UP000053029">
    <property type="component" value="Unassembled WGS sequence"/>
</dbReference>
<dbReference type="AlphaFoldDB" id="A0A0D2DQL2"/>
<dbReference type="Pfam" id="PF13450">
    <property type="entry name" value="NAD_binding_8"/>
    <property type="match status" value="1"/>
</dbReference>
<dbReference type="InterPro" id="IPR050775">
    <property type="entry name" value="FAD-binding_Monooxygenases"/>
</dbReference>
<comment type="similarity">
    <text evidence="2">Belongs to the FAD-binding monooxygenase family.</text>
</comment>
<dbReference type="PANTHER" id="PTHR43098">
    <property type="entry name" value="L-ORNITHINE N(5)-MONOOXYGENASE-RELATED"/>
    <property type="match status" value="1"/>
</dbReference>
<evidence type="ECO:0000256" key="6">
    <source>
        <dbReference type="ARBA" id="ARBA00023002"/>
    </source>
</evidence>
<dbReference type="InterPro" id="IPR020946">
    <property type="entry name" value="Flavin_mOase-like"/>
</dbReference>
<dbReference type="GO" id="GO:0050660">
    <property type="term" value="F:flavin adenine dinucleotide binding"/>
    <property type="evidence" value="ECO:0007669"/>
    <property type="project" value="InterPro"/>
</dbReference>
<accession>A0A0D2DQL2</accession>
<evidence type="ECO:0000256" key="4">
    <source>
        <dbReference type="ARBA" id="ARBA00022827"/>
    </source>
</evidence>
<keyword evidence="3" id="KW-0285">Flavoprotein</keyword>
<protein>
    <recommendedName>
        <fullName evidence="10">FAD/NAD(P)-binding domain-containing protein</fullName>
    </recommendedName>
</protein>
<dbReference type="OrthoDB" id="66881at2759"/>
<dbReference type="HOGENOM" id="CLU_006937_8_2_1"/>
<keyword evidence="9" id="KW-1185">Reference proteome</keyword>
<evidence type="ECO:0000313" key="8">
    <source>
        <dbReference type="EMBL" id="KIW80061.1"/>
    </source>
</evidence>
<evidence type="ECO:0000256" key="2">
    <source>
        <dbReference type="ARBA" id="ARBA00010139"/>
    </source>
</evidence>
<comment type="cofactor">
    <cofactor evidence="1">
        <name>FAD</name>
        <dbReference type="ChEBI" id="CHEBI:57692"/>
    </cofactor>
</comment>
<name>A0A0D2DQL2_9EURO</name>
<dbReference type="SUPFAM" id="SSF51905">
    <property type="entry name" value="FAD/NAD(P)-binding domain"/>
    <property type="match status" value="1"/>
</dbReference>
<evidence type="ECO:0000256" key="1">
    <source>
        <dbReference type="ARBA" id="ARBA00001974"/>
    </source>
</evidence>
<dbReference type="Gene3D" id="3.50.50.60">
    <property type="entry name" value="FAD/NAD(P)-binding domain"/>
    <property type="match status" value="2"/>
</dbReference>
<reference evidence="8 9" key="1">
    <citation type="submission" date="2015-01" db="EMBL/GenBank/DDBJ databases">
        <title>The Genome Sequence of Fonsecaea pedrosoi CBS 271.37.</title>
        <authorList>
            <consortium name="The Broad Institute Genomics Platform"/>
            <person name="Cuomo C."/>
            <person name="de Hoog S."/>
            <person name="Gorbushina A."/>
            <person name="Stielow B."/>
            <person name="Teixiera M."/>
            <person name="Abouelleil A."/>
            <person name="Chapman S.B."/>
            <person name="Priest M."/>
            <person name="Young S.K."/>
            <person name="Wortman J."/>
            <person name="Nusbaum C."/>
            <person name="Birren B."/>
        </authorList>
    </citation>
    <scope>NUCLEOTIDE SEQUENCE [LARGE SCALE GENOMIC DNA]</scope>
    <source>
        <strain evidence="8 9">CBS 271.37</strain>
    </source>
</reference>
<keyword evidence="6" id="KW-0560">Oxidoreductase</keyword>
<evidence type="ECO:0008006" key="10">
    <source>
        <dbReference type="Google" id="ProtNLM"/>
    </source>
</evidence>
<keyword evidence="7" id="KW-0503">Monooxygenase</keyword>
<dbReference type="Pfam" id="PF00743">
    <property type="entry name" value="FMO-like"/>
    <property type="match status" value="1"/>
</dbReference>
<evidence type="ECO:0000256" key="5">
    <source>
        <dbReference type="ARBA" id="ARBA00022857"/>
    </source>
</evidence>
<proteinExistence type="inferred from homology"/>